<evidence type="ECO:0000313" key="2">
    <source>
        <dbReference type="EMBL" id="KAK4717903.1"/>
    </source>
</evidence>
<dbReference type="Proteomes" id="UP001311915">
    <property type="component" value="Unassembled WGS sequence"/>
</dbReference>
<dbReference type="PANTHER" id="PTHR31286">
    <property type="entry name" value="GLYCINE-RICH CELL WALL STRUCTURAL PROTEIN 1.8-LIKE"/>
    <property type="match status" value="1"/>
</dbReference>
<dbReference type="InterPro" id="IPR040256">
    <property type="entry name" value="At4g02000-like"/>
</dbReference>
<feature type="domain" description="DUF4283" evidence="1">
    <location>
        <begin position="4"/>
        <end position="92"/>
    </location>
</feature>
<dbReference type="InterPro" id="IPR025558">
    <property type="entry name" value="DUF4283"/>
</dbReference>
<keyword evidence="3" id="KW-1185">Reference proteome</keyword>
<evidence type="ECO:0000259" key="1">
    <source>
        <dbReference type="Pfam" id="PF14111"/>
    </source>
</evidence>
<sequence>MIVNEDLQYAVIGKFSYGWLDLQDLRMILPKQCELKNECTIGYFSNRYVLIRASSMEDYVHLLSKPDFYIGQKNWYYPMRTLKWDPLFDPEEETTIAIAWISFPSLPPNFFFEKRQYFH</sequence>
<organism evidence="2 3">
    <name type="scientific">Solanum pinnatisectum</name>
    <name type="common">tansyleaf nightshade</name>
    <dbReference type="NCBI Taxonomy" id="50273"/>
    <lineage>
        <taxon>Eukaryota</taxon>
        <taxon>Viridiplantae</taxon>
        <taxon>Streptophyta</taxon>
        <taxon>Embryophyta</taxon>
        <taxon>Tracheophyta</taxon>
        <taxon>Spermatophyta</taxon>
        <taxon>Magnoliopsida</taxon>
        <taxon>eudicotyledons</taxon>
        <taxon>Gunneridae</taxon>
        <taxon>Pentapetalae</taxon>
        <taxon>asterids</taxon>
        <taxon>lamiids</taxon>
        <taxon>Solanales</taxon>
        <taxon>Solanaceae</taxon>
        <taxon>Solanoideae</taxon>
        <taxon>Solaneae</taxon>
        <taxon>Solanum</taxon>
    </lineage>
</organism>
<comment type="caution">
    <text evidence="2">The sequence shown here is derived from an EMBL/GenBank/DDBJ whole genome shotgun (WGS) entry which is preliminary data.</text>
</comment>
<protein>
    <recommendedName>
        <fullName evidence="1">DUF4283 domain-containing protein</fullName>
    </recommendedName>
</protein>
<dbReference type="Pfam" id="PF14111">
    <property type="entry name" value="DUF4283"/>
    <property type="match status" value="1"/>
</dbReference>
<reference evidence="2 3" key="1">
    <citation type="submission" date="2023-10" db="EMBL/GenBank/DDBJ databases">
        <title>Genome-Wide Identification Analysis in wild type Solanum Pinnatisectum Reveals Some Genes Defensing Phytophthora Infestans.</title>
        <authorList>
            <person name="Sun C."/>
        </authorList>
    </citation>
    <scope>NUCLEOTIDE SEQUENCE [LARGE SCALE GENOMIC DNA]</scope>
    <source>
        <strain evidence="2">LQN</strain>
        <tissue evidence="2">Leaf</tissue>
    </source>
</reference>
<dbReference type="PANTHER" id="PTHR31286:SF179">
    <property type="entry name" value="RNASE H TYPE-1 DOMAIN-CONTAINING PROTEIN"/>
    <property type="match status" value="1"/>
</dbReference>
<dbReference type="AlphaFoldDB" id="A0AAV9KXI2"/>
<name>A0AAV9KXI2_9SOLN</name>
<gene>
    <name evidence="2" type="ORF">R3W88_016241</name>
</gene>
<evidence type="ECO:0000313" key="3">
    <source>
        <dbReference type="Proteomes" id="UP001311915"/>
    </source>
</evidence>
<proteinExistence type="predicted"/>
<dbReference type="EMBL" id="JAWPEI010000008">
    <property type="protein sequence ID" value="KAK4717903.1"/>
    <property type="molecule type" value="Genomic_DNA"/>
</dbReference>
<accession>A0AAV9KXI2</accession>